<dbReference type="InterPro" id="IPR034660">
    <property type="entry name" value="DinB/YfiT-like"/>
</dbReference>
<protein>
    <submittedName>
        <fullName evidence="2">DinB superfamily protein</fullName>
    </submittedName>
</protein>
<dbReference type="Pfam" id="PF12867">
    <property type="entry name" value="DinB_2"/>
    <property type="match status" value="1"/>
</dbReference>
<dbReference type="OrthoDB" id="5022306at2"/>
<evidence type="ECO:0000313" key="2">
    <source>
        <dbReference type="EMBL" id="SHN75674.1"/>
    </source>
</evidence>
<evidence type="ECO:0000259" key="1">
    <source>
        <dbReference type="Pfam" id="PF12867"/>
    </source>
</evidence>
<dbReference type="EMBL" id="FRCS01000007">
    <property type="protein sequence ID" value="SHN75674.1"/>
    <property type="molecule type" value="Genomic_DNA"/>
</dbReference>
<dbReference type="SUPFAM" id="SSF109854">
    <property type="entry name" value="DinB/YfiT-like putative metalloenzymes"/>
    <property type="match status" value="1"/>
</dbReference>
<accession>A0A1M7TY78</accession>
<keyword evidence="3" id="KW-1185">Reference proteome</keyword>
<dbReference type="RefSeq" id="WP_073260136.1">
    <property type="nucleotide sequence ID" value="NZ_FRCS01000007.1"/>
</dbReference>
<dbReference type="AlphaFoldDB" id="A0A1M7TY78"/>
<evidence type="ECO:0000313" key="3">
    <source>
        <dbReference type="Proteomes" id="UP000184440"/>
    </source>
</evidence>
<proteinExistence type="predicted"/>
<reference evidence="2 3" key="1">
    <citation type="submission" date="2016-11" db="EMBL/GenBank/DDBJ databases">
        <authorList>
            <person name="Jaros S."/>
            <person name="Januszkiewicz K."/>
            <person name="Wedrychowicz H."/>
        </authorList>
    </citation>
    <scope>NUCLEOTIDE SEQUENCE [LARGE SCALE GENOMIC DNA]</scope>
    <source>
        <strain evidence="2 3">DSM 46144</strain>
    </source>
</reference>
<feature type="domain" description="DinB-like" evidence="1">
    <location>
        <begin position="62"/>
        <end position="163"/>
    </location>
</feature>
<organism evidence="2 3">
    <name type="scientific">Cryptosporangium aurantiacum</name>
    <dbReference type="NCBI Taxonomy" id="134849"/>
    <lineage>
        <taxon>Bacteria</taxon>
        <taxon>Bacillati</taxon>
        <taxon>Actinomycetota</taxon>
        <taxon>Actinomycetes</taxon>
        <taxon>Cryptosporangiales</taxon>
        <taxon>Cryptosporangiaceae</taxon>
        <taxon>Cryptosporangium</taxon>
    </lineage>
</organism>
<dbReference type="Proteomes" id="UP000184440">
    <property type="component" value="Unassembled WGS sequence"/>
</dbReference>
<sequence length="175" mass="19409">MDTSPLSFLRRQYDIAWALTEISLAGLGDEECFWLPSPGAWTVRREPDGSWRADWAETEPDPPPLVSVGWLTWHVDMWWSTAHAHAVGRETTSPEQIVWAGTAAAAVARIERLHADWSAVLDQARDEDLAVAPASSWPFPGGQPFGDVLAWVNLELMKNAAEIGQLRRIRLVGNG</sequence>
<dbReference type="STRING" id="134849.SAMN05443668_107354"/>
<gene>
    <name evidence="2" type="ORF">SAMN05443668_107354</name>
</gene>
<name>A0A1M7TY78_9ACTN</name>
<dbReference type="InterPro" id="IPR024775">
    <property type="entry name" value="DinB-like"/>
</dbReference>